<organism evidence="1 2">
    <name type="scientific">Acer negundo</name>
    <name type="common">Box elder</name>
    <dbReference type="NCBI Taxonomy" id="4023"/>
    <lineage>
        <taxon>Eukaryota</taxon>
        <taxon>Viridiplantae</taxon>
        <taxon>Streptophyta</taxon>
        <taxon>Embryophyta</taxon>
        <taxon>Tracheophyta</taxon>
        <taxon>Spermatophyta</taxon>
        <taxon>Magnoliopsida</taxon>
        <taxon>eudicotyledons</taxon>
        <taxon>Gunneridae</taxon>
        <taxon>Pentapetalae</taxon>
        <taxon>rosids</taxon>
        <taxon>malvids</taxon>
        <taxon>Sapindales</taxon>
        <taxon>Sapindaceae</taxon>
        <taxon>Hippocastanoideae</taxon>
        <taxon>Acereae</taxon>
        <taxon>Acer</taxon>
    </lineage>
</organism>
<dbReference type="EMBL" id="JAJSOW010000003">
    <property type="protein sequence ID" value="KAI9196181.1"/>
    <property type="molecule type" value="Genomic_DNA"/>
</dbReference>
<protein>
    <submittedName>
        <fullName evidence="1">Uncharacterized protein</fullName>
    </submittedName>
</protein>
<evidence type="ECO:0000313" key="2">
    <source>
        <dbReference type="Proteomes" id="UP001064489"/>
    </source>
</evidence>
<reference evidence="1" key="2">
    <citation type="submission" date="2023-02" db="EMBL/GenBank/DDBJ databases">
        <authorList>
            <person name="Swenson N.G."/>
            <person name="Wegrzyn J.L."/>
            <person name="Mcevoy S.L."/>
        </authorList>
    </citation>
    <scope>NUCLEOTIDE SEQUENCE</scope>
    <source>
        <strain evidence="1">91603</strain>
        <tissue evidence="1">Leaf</tissue>
    </source>
</reference>
<keyword evidence="2" id="KW-1185">Reference proteome</keyword>
<proteinExistence type="predicted"/>
<gene>
    <name evidence="1" type="ORF">LWI28_021713</name>
</gene>
<reference evidence="1" key="1">
    <citation type="journal article" date="2022" name="Plant J.">
        <title>Strategies of tolerance reflected in two North American maple genomes.</title>
        <authorList>
            <person name="McEvoy S.L."/>
            <person name="Sezen U.U."/>
            <person name="Trouern-Trend A."/>
            <person name="McMahon S.M."/>
            <person name="Schaberg P.G."/>
            <person name="Yang J."/>
            <person name="Wegrzyn J.L."/>
            <person name="Swenson N.G."/>
        </authorList>
    </citation>
    <scope>NUCLEOTIDE SEQUENCE</scope>
    <source>
        <strain evidence="1">91603</strain>
    </source>
</reference>
<name>A0AAD5P3U4_ACENE</name>
<accession>A0AAD5P3U4</accession>
<evidence type="ECO:0000313" key="1">
    <source>
        <dbReference type="EMBL" id="KAI9196181.1"/>
    </source>
</evidence>
<sequence>MRIKYHKLCWEEKRRRRHHKLNKWLCANHLRACRPTWKKEMKRGTHRRILESKTRSRCLMDCSSLKVRLLKEEVESYDTLACSTTLSTSSSTFILPKTNKNEVALLLPNSKDDPSVQVGTSLQTSACGFPFLV</sequence>
<dbReference type="AlphaFoldDB" id="A0AAD5P3U4"/>
<dbReference type="Proteomes" id="UP001064489">
    <property type="component" value="Chromosome 1"/>
</dbReference>
<comment type="caution">
    <text evidence="1">The sequence shown here is derived from an EMBL/GenBank/DDBJ whole genome shotgun (WGS) entry which is preliminary data.</text>
</comment>